<dbReference type="GO" id="GO:0051213">
    <property type="term" value="F:dioxygenase activity"/>
    <property type="evidence" value="ECO:0007669"/>
    <property type="project" value="UniProtKB-KW"/>
</dbReference>
<gene>
    <name evidence="2" type="ORF">SCF082_LOCUS39688</name>
</gene>
<evidence type="ECO:0000313" key="3">
    <source>
        <dbReference type="Proteomes" id="UP001642464"/>
    </source>
</evidence>
<reference evidence="2 3" key="1">
    <citation type="submission" date="2024-02" db="EMBL/GenBank/DDBJ databases">
        <authorList>
            <person name="Chen Y."/>
            <person name="Shah S."/>
            <person name="Dougan E. K."/>
            <person name="Thang M."/>
            <person name="Chan C."/>
        </authorList>
    </citation>
    <scope>NUCLEOTIDE SEQUENCE [LARGE SCALE GENOMIC DNA]</scope>
</reference>
<keyword evidence="2" id="KW-0560">Oxidoreductase</keyword>
<dbReference type="Proteomes" id="UP001642464">
    <property type="component" value="Unassembled WGS sequence"/>
</dbReference>
<feature type="compositionally biased region" description="Low complexity" evidence="1">
    <location>
        <begin position="66"/>
        <end position="79"/>
    </location>
</feature>
<feature type="region of interest" description="Disordered" evidence="1">
    <location>
        <begin position="1"/>
        <end position="22"/>
    </location>
</feature>
<organism evidence="2 3">
    <name type="scientific">Durusdinium trenchii</name>
    <dbReference type="NCBI Taxonomy" id="1381693"/>
    <lineage>
        <taxon>Eukaryota</taxon>
        <taxon>Sar</taxon>
        <taxon>Alveolata</taxon>
        <taxon>Dinophyceae</taxon>
        <taxon>Suessiales</taxon>
        <taxon>Symbiodiniaceae</taxon>
        <taxon>Durusdinium</taxon>
    </lineage>
</organism>
<keyword evidence="3" id="KW-1185">Reference proteome</keyword>
<dbReference type="EMBL" id="CAXAMM010039088">
    <property type="protein sequence ID" value="CAK9083617.1"/>
    <property type="molecule type" value="Genomic_DNA"/>
</dbReference>
<evidence type="ECO:0000313" key="2">
    <source>
        <dbReference type="EMBL" id="CAK9083617.1"/>
    </source>
</evidence>
<comment type="caution">
    <text evidence="2">The sequence shown here is derived from an EMBL/GenBank/DDBJ whole genome shotgun (WGS) entry which is preliminary data.</text>
</comment>
<proteinExistence type="predicted"/>
<sequence length="97" mass="10664">MSAIMAPEGEPEDRLPRSSPFVGALRHAPKRSQILLLGQLDRLLRRRIPELAELGEDQESHGDAFSSIESSEKLPSSSPYVGFQRHAPPSSPVLSFT</sequence>
<keyword evidence="2" id="KW-0223">Dioxygenase</keyword>
<feature type="non-terminal residue" evidence="2">
    <location>
        <position position="97"/>
    </location>
</feature>
<name>A0ABP0Q9E3_9DINO</name>
<feature type="region of interest" description="Disordered" evidence="1">
    <location>
        <begin position="52"/>
        <end position="97"/>
    </location>
</feature>
<protein>
    <submittedName>
        <fullName evidence="2">Alpha-ketoglutarate-dependent taurine dioxygenase</fullName>
    </submittedName>
</protein>
<accession>A0ABP0Q9E3</accession>
<evidence type="ECO:0000256" key="1">
    <source>
        <dbReference type="SAM" id="MobiDB-lite"/>
    </source>
</evidence>